<reference evidence="3 4" key="1">
    <citation type="submission" date="2018-10" db="EMBL/GenBank/DDBJ databases">
        <title>Proposal of Lysobacter pythonis sp. nov. isolated from royal pythons (Python regius).</title>
        <authorList>
            <person name="Hans-Juergen B."/>
            <person name="Huptas C."/>
            <person name="Sandra B."/>
            <person name="Igor L."/>
            <person name="Joachim S."/>
            <person name="Siegfried S."/>
            <person name="Mareike W."/>
            <person name="Peter K."/>
        </authorList>
    </citation>
    <scope>NUCLEOTIDE SEQUENCE [LARGE SCALE GENOMIC DNA]</scope>
    <source>
        <strain evidence="3 4">4284/11</strain>
    </source>
</reference>
<feature type="domain" description="PhoD-like phosphatase metallophosphatase" evidence="2">
    <location>
        <begin position="39"/>
        <end position="283"/>
    </location>
</feature>
<keyword evidence="1" id="KW-0732">Signal</keyword>
<evidence type="ECO:0000259" key="2">
    <source>
        <dbReference type="Pfam" id="PF09423"/>
    </source>
</evidence>
<dbReference type="InterPro" id="IPR018946">
    <property type="entry name" value="PhoD-like_MPP"/>
</dbReference>
<evidence type="ECO:0000313" key="4">
    <source>
        <dbReference type="Proteomes" id="UP000275012"/>
    </source>
</evidence>
<feature type="chain" id="PRO_5017972873" evidence="1">
    <location>
        <begin position="22"/>
        <end position="370"/>
    </location>
</feature>
<evidence type="ECO:0000313" key="3">
    <source>
        <dbReference type="EMBL" id="RMH93556.1"/>
    </source>
</evidence>
<dbReference type="Gene3D" id="3.60.21.70">
    <property type="entry name" value="PhoD-like phosphatase"/>
    <property type="match status" value="1"/>
</dbReference>
<accession>A0A3M2HUZ4</accession>
<dbReference type="AlphaFoldDB" id="A0A3M2HUZ4"/>
<feature type="signal peptide" evidence="1">
    <location>
        <begin position="1"/>
        <end position="21"/>
    </location>
</feature>
<keyword evidence="4" id="KW-1185">Reference proteome</keyword>
<dbReference type="Pfam" id="PF09423">
    <property type="entry name" value="PhoD"/>
    <property type="match status" value="1"/>
</dbReference>
<dbReference type="RefSeq" id="WP_122101004.1">
    <property type="nucleotide sequence ID" value="NZ_RFLY01000005.1"/>
</dbReference>
<comment type="caution">
    <text evidence="3">The sequence shown here is derived from an EMBL/GenBank/DDBJ whole genome shotgun (WGS) entry which is preliminary data.</text>
</comment>
<dbReference type="InterPro" id="IPR029052">
    <property type="entry name" value="Metallo-depent_PP-like"/>
</dbReference>
<proteinExistence type="predicted"/>
<protein>
    <submittedName>
        <fullName evidence="3">Alkaline phosphatase family protein</fullName>
    </submittedName>
</protein>
<dbReference type="Proteomes" id="UP000275012">
    <property type="component" value="Unassembled WGS sequence"/>
</dbReference>
<evidence type="ECO:0000256" key="1">
    <source>
        <dbReference type="SAM" id="SignalP"/>
    </source>
</evidence>
<sequence>MNFLKTWVCGLLLLLPVTAPAWLPPPSADTEIARIAFGSCSRESLPQPVWSAVLERRPDMFVFLGDNIYGDTRDMRVLRRKYRQLSEIEGIERLRANVPVLATWDDHDYGEDDAGADYPMKEESRKIFLDFWGEPAGSPRRARDGVYTSHAFGPEGRRVQVILLDLRYNRTPLLHSPFLENESHYSRWARQRERQGYEVHGPYARNPDPAATMLGERQWRWFERQLREPADLRIIGSSLQVVSDFPGWEAWANYPADQQRLYETIRKTRARGVVFLSGDTHFGELSVRRRHVPYPMYDLTSSGLTEVWRVPVPNALRVDGKSFRQVNFGELDIDWTRRTLTMRLRDVNGGELLGRTLEIDALADAAWGRP</sequence>
<organism evidence="3 4">
    <name type="scientific">Solilutibacter pythonis</name>
    <dbReference type="NCBI Taxonomy" id="2483112"/>
    <lineage>
        <taxon>Bacteria</taxon>
        <taxon>Pseudomonadati</taxon>
        <taxon>Pseudomonadota</taxon>
        <taxon>Gammaproteobacteria</taxon>
        <taxon>Lysobacterales</taxon>
        <taxon>Lysobacteraceae</taxon>
        <taxon>Solilutibacter</taxon>
    </lineage>
</organism>
<dbReference type="OrthoDB" id="327733at2"/>
<dbReference type="CDD" id="cd07389">
    <property type="entry name" value="MPP_PhoD"/>
    <property type="match status" value="1"/>
</dbReference>
<name>A0A3M2HUZ4_9GAMM</name>
<gene>
    <name evidence="3" type="ORF">EBB59_04760</name>
</gene>
<dbReference type="EMBL" id="RFLY01000005">
    <property type="protein sequence ID" value="RMH93556.1"/>
    <property type="molecule type" value="Genomic_DNA"/>
</dbReference>
<dbReference type="InterPro" id="IPR038607">
    <property type="entry name" value="PhoD-like_sf"/>
</dbReference>
<dbReference type="PANTHER" id="PTHR33987">
    <property type="entry name" value="CALCINEURIN-LIKE METALLO-PHOSPHOESTERASE SUPERFAMILY PROTEIN"/>
    <property type="match status" value="1"/>
</dbReference>
<dbReference type="PANTHER" id="PTHR33987:SF1">
    <property type="entry name" value="CALCINEURIN-LIKE METALLO-PHOSPHOESTERASE SUPERFAMILY PROTEIN"/>
    <property type="match status" value="1"/>
</dbReference>
<dbReference type="SUPFAM" id="SSF56300">
    <property type="entry name" value="Metallo-dependent phosphatases"/>
    <property type="match status" value="1"/>
</dbReference>